<organism evidence="2">
    <name type="scientific">marine sediment metagenome</name>
    <dbReference type="NCBI Taxonomy" id="412755"/>
    <lineage>
        <taxon>unclassified sequences</taxon>
        <taxon>metagenomes</taxon>
        <taxon>ecological metagenomes</taxon>
    </lineage>
</organism>
<sequence>QFHQRTLAEQEKLDVGQLAKDEQTATIFQARREHGELFAAAQGRLRLFEKWFLPIFSGVIAIYQIAIGLYLFKAVYLGSEVEPKQPLVCAVYMTGVAFVSFLLSRYTTGMSTAQIEWKPLRAGGSFLLCIALTCFAMAIGLALAHFKIFIWINIISWIIAILLILIGAETALNTVFDIYRPRLQGQYSRSAFDSRLLGVFNEAGGILHTAADAIDYQFGFKVSQTWFYKLLEKAVVPLVLFAGTILYLLS</sequence>
<accession>X0Y6W8</accession>
<feature type="non-terminal residue" evidence="2">
    <location>
        <position position="1"/>
    </location>
</feature>
<comment type="caution">
    <text evidence="2">The sequence shown here is derived from an EMBL/GenBank/DDBJ whole genome shotgun (WGS) entry which is preliminary data.</text>
</comment>
<feature type="transmembrane region" description="Helical" evidence="1">
    <location>
        <begin position="230"/>
        <end position="249"/>
    </location>
</feature>
<dbReference type="EMBL" id="BARS01044111">
    <property type="protein sequence ID" value="GAG32636.1"/>
    <property type="molecule type" value="Genomic_DNA"/>
</dbReference>
<gene>
    <name evidence="2" type="ORF">S01H1_66693</name>
</gene>
<evidence type="ECO:0000256" key="1">
    <source>
        <dbReference type="SAM" id="Phobius"/>
    </source>
</evidence>
<dbReference type="AlphaFoldDB" id="X0Y6W8"/>
<feature type="non-terminal residue" evidence="2">
    <location>
        <position position="250"/>
    </location>
</feature>
<protein>
    <submittedName>
        <fullName evidence="2">Uncharacterized protein</fullName>
    </submittedName>
</protein>
<feature type="transmembrane region" description="Helical" evidence="1">
    <location>
        <begin position="150"/>
        <end position="172"/>
    </location>
</feature>
<reference evidence="2" key="1">
    <citation type="journal article" date="2014" name="Front. Microbiol.">
        <title>High frequency of phylogenetically diverse reductive dehalogenase-homologous genes in deep subseafloor sedimentary metagenomes.</title>
        <authorList>
            <person name="Kawai M."/>
            <person name="Futagami T."/>
            <person name="Toyoda A."/>
            <person name="Takaki Y."/>
            <person name="Nishi S."/>
            <person name="Hori S."/>
            <person name="Arai W."/>
            <person name="Tsubouchi T."/>
            <person name="Morono Y."/>
            <person name="Uchiyama I."/>
            <person name="Ito T."/>
            <person name="Fujiyama A."/>
            <person name="Inagaki F."/>
            <person name="Takami H."/>
        </authorList>
    </citation>
    <scope>NUCLEOTIDE SEQUENCE</scope>
    <source>
        <strain evidence="2">Expedition CK06-06</strain>
    </source>
</reference>
<name>X0Y6W8_9ZZZZ</name>
<keyword evidence="1" id="KW-0812">Transmembrane</keyword>
<keyword evidence="1" id="KW-1133">Transmembrane helix</keyword>
<feature type="transmembrane region" description="Helical" evidence="1">
    <location>
        <begin position="124"/>
        <end position="144"/>
    </location>
</feature>
<feature type="transmembrane region" description="Helical" evidence="1">
    <location>
        <begin position="51"/>
        <end position="72"/>
    </location>
</feature>
<proteinExistence type="predicted"/>
<keyword evidence="1" id="KW-0472">Membrane</keyword>
<evidence type="ECO:0000313" key="2">
    <source>
        <dbReference type="EMBL" id="GAG32636.1"/>
    </source>
</evidence>
<feature type="transmembrane region" description="Helical" evidence="1">
    <location>
        <begin position="84"/>
        <end position="103"/>
    </location>
</feature>